<dbReference type="GO" id="GO:0005886">
    <property type="term" value="C:plasma membrane"/>
    <property type="evidence" value="ECO:0007669"/>
    <property type="project" value="TreeGrafter"/>
</dbReference>
<feature type="transmembrane region" description="Helical" evidence="4">
    <location>
        <begin position="219"/>
        <end position="242"/>
    </location>
</feature>
<dbReference type="PANTHER" id="PTHR45627:SF5">
    <property type="entry name" value="ADENYLATE CYCLASE"/>
    <property type="match status" value="1"/>
</dbReference>
<dbReference type="EMBL" id="JBCEZU010000023">
    <property type="protein sequence ID" value="KAK9538387.1"/>
    <property type="molecule type" value="Genomic_DNA"/>
</dbReference>
<evidence type="ECO:0000313" key="7">
    <source>
        <dbReference type="Proteomes" id="UP001488805"/>
    </source>
</evidence>
<keyword evidence="7" id="KW-1185">Reference proteome</keyword>
<evidence type="ECO:0000313" key="6">
    <source>
        <dbReference type="EMBL" id="KAK9538387.1"/>
    </source>
</evidence>
<sequence>MELSEVRCSSASEELYTINKTPSSSNNSNSSGGSSARPKRLLWQNAVRHITEQRFIHEQGGGGVDEPYDPSQGARKHSAGRTSVGHNNGGTKVFPERASSDLGFLQIDCAPSNSDFFLNWGYTYRGVIFPTLRNAFKSRDLEQLYQRYFLGQRRKSVVVMNILDVVTKLTLLVLHLTLASSPMDPIKGTLLGFFTGVEVVICALVVVRKDTTSHSYLQYSGVVTWVAMATQILAAGLGYGLLGDGVGYVLFTLFATYSMLPLPLTWAILAGLFTSGLHILVQMFISQNAPLSTNQVSAHLSPSSILISFSLSPSPPSSTLSSPLL</sequence>
<keyword evidence="1" id="KW-0547">Nucleotide-binding</keyword>
<feature type="domain" description="Adenylate cyclase N-terminal" evidence="5">
    <location>
        <begin position="113"/>
        <end position="289"/>
    </location>
</feature>
<feature type="transmembrane region" description="Helical" evidence="4">
    <location>
        <begin position="157"/>
        <end position="178"/>
    </location>
</feature>
<dbReference type="Proteomes" id="UP001488805">
    <property type="component" value="Unassembled WGS sequence"/>
</dbReference>
<accession>A0AAW1FU66</accession>
<comment type="caution">
    <text evidence="6">The sequence shown here is derived from an EMBL/GenBank/DDBJ whole genome shotgun (WGS) entry which is preliminary data.</text>
</comment>
<evidence type="ECO:0000259" key="5">
    <source>
        <dbReference type="Pfam" id="PF16214"/>
    </source>
</evidence>
<dbReference type="GO" id="GO:0007189">
    <property type="term" value="P:adenylate cyclase-activating G protein-coupled receptor signaling pathway"/>
    <property type="evidence" value="ECO:0007669"/>
    <property type="project" value="TreeGrafter"/>
</dbReference>
<reference evidence="6 7" key="1">
    <citation type="journal article" date="2024" name="Genome Biol. Evol.">
        <title>Chromosome-level genome assembly of the viviparous eelpout Zoarces viviparus.</title>
        <authorList>
            <person name="Fuhrmann N."/>
            <person name="Brasseur M.V."/>
            <person name="Bakowski C.E."/>
            <person name="Podsiadlowski L."/>
            <person name="Prost S."/>
            <person name="Krehenwinkel H."/>
            <person name="Mayer C."/>
        </authorList>
    </citation>
    <scope>NUCLEOTIDE SEQUENCE [LARGE SCALE GENOMIC DNA]</scope>
    <source>
        <strain evidence="6">NO-MEL_2022_Ind0_liver</strain>
    </source>
</reference>
<dbReference type="GO" id="GO:0006171">
    <property type="term" value="P:cAMP biosynthetic process"/>
    <property type="evidence" value="ECO:0007669"/>
    <property type="project" value="TreeGrafter"/>
</dbReference>
<proteinExistence type="predicted"/>
<keyword evidence="4" id="KW-1133">Transmembrane helix</keyword>
<evidence type="ECO:0000256" key="1">
    <source>
        <dbReference type="ARBA" id="ARBA00022741"/>
    </source>
</evidence>
<dbReference type="GO" id="GO:0004016">
    <property type="term" value="F:adenylate cyclase activity"/>
    <property type="evidence" value="ECO:0007669"/>
    <property type="project" value="TreeGrafter"/>
</dbReference>
<feature type="compositionally biased region" description="Polar residues" evidence="3">
    <location>
        <begin position="80"/>
        <end position="90"/>
    </location>
</feature>
<evidence type="ECO:0000256" key="3">
    <source>
        <dbReference type="SAM" id="MobiDB-lite"/>
    </source>
</evidence>
<dbReference type="GO" id="GO:0000166">
    <property type="term" value="F:nucleotide binding"/>
    <property type="evidence" value="ECO:0007669"/>
    <property type="project" value="UniProtKB-KW"/>
</dbReference>
<keyword evidence="4" id="KW-0472">Membrane</keyword>
<name>A0AAW1FU66_ZOAVI</name>
<feature type="region of interest" description="Disordered" evidence="3">
    <location>
        <begin position="55"/>
        <end position="92"/>
    </location>
</feature>
<dbReference type="Pfam" id="PF16214">
    <property type="entry name" value="AC_N"/>
    <property type="match status" value="1"/>
</dbReference>
<protein>
    <recommendedName>
        <fullName evidence="5">Adenylate cyclase N-terminal domain-containing protein</fullName>
    </recommendedName>
</protein>
<evidence type="ECO:0000256" key="2">
    <source>
        <dbReference type="ARBA" id="ARBA00023239"/>
    </source>
</evidence>
<dbReference type="PANTHER" id="PTHR45627">
    <property type="entry name" value="ADENYLATE CYCLASE TYPE 1"/>
    <property type="match status" value="1"/>
</dbReference>
<feature type="compositionally biased region" description="Low complexity" evidence="3">
    <location>
        <begin position="23"/>
        <end position="35"/>
    </location>
</feature>
<feature type="region of interest" description="Disordered" evidence="3">
    <location>
        <begin position="17"/>
        <end position="38"/>
    </location>
</feature>
<organism evidence="6 7">
    <name type="scientific">Zoarces viviparus</name>
    <name type="common">Viviparous eelpout</name>
    <name type="synonym">Blennius viviparus</name>
    <dbReference type="NCBI Taxonomy" id="48416"/>
    <lineage>
        <taxon>Eukaryota</taxon>
        <taxon>Metazoa</taxon>
        <taxon>Chordata</taxon>
        <taxon>Craniata</taxon>
        <taxon>Vertebrata</taxon>
        <taxon>Euteleostomi</taxon>
        <taxon>Actinopterygii</taxon>
        <taxon>Neopterygii</taxon>
        <taxon>Teleostei</taxon>
        <taxon>Neoteleostei</taxon>
        <taxon>Acanthomorphata</taxon>
        <taxon>Eupercaria</taxon>
        <taxon>Perciformes</taxon>
        <taxon>Cottioidei</taxon>
        <taxon>Zoarcales</taxon>
        <taxon>Zoarcidae</taxon>
        <taxon>Zoarcinae</taxon>
        <taxon>Zoarces</taxon>
    </lineage>
</organism>
<keyword evidence="4" id="KW-0812">Transmembrane</keyword>
<dbReference type="AlphaFoldDB" id="A0AAW1FU66"/>
<keyword evidence="2" id="KW-0456">Lyase</keyword>
<gene>
    <name evidence="6" type="ORF">VZT92_003560</name>
</gene>
<feature type="transmembrane region" description="Helical" evidence="4">
    <location>
        <begin position="190"/>
        <end position="207"/>
    </location>
</feature>
<evidence type="ECO:0000256" key="4">
    <source>
        <dbReference type="SAM" id="Phobius"/>
    </source>
</evidence>
<dbReference type="InterPro" id="IPR032628">
    <property type="entry name" value="AC_N"/>
</dbReference>